<organism evidence="2 3">
    <name type="scientific">Dipteronia sinensis</name>
    <dbReference type="NCBI Taxonomy" id="43782"/>
    <lineage>
        <taxon>Eukaryota</taxon>
        <taxon>Viridiplantae</taxon>
        <taxon>Streptophyta</taxon>
        <taxon>Embryophyta</taxon>
        <taxon>Tracheophyta</taxon>
        <taxon>Spermatophyta</taxon>
        <taxon>Magnoliopsida</taxon>
        <taxon>eudicotyledons</taxon>
        <taxon>Gunneridae</taxon>
        <taxon>Pentapetalae</taxon>
        <taxon>rosids</taxon>
        <taxon>malvids</taxon>
        <taxon>Sapindales</taxon>
        <taxon>Sapindaceae</taxon>
        <taxon>Hippocastanoideae</taxon>
        <taxon>Acereae</taxon>
        <taxon>Dipteronia</taxon>
    </lineage>
</organism>
<dbReference type="Proteomes" id="UP001281410">
    <property type="component" value="Unassembled WGS sequence"/>
</dbReference>
<evidence type="ECO:0000313" key="2">
    <source>
        <dbReference type="EMBL" id="KAK3226138.1"/>
    </source>
</evidence>
<feature type="domain" description="Zinc knuckle CX2CX4HX4C" evidence="1">
    <location>
        <begin position="29"/>
        <end position="75"/>
    </location>
</feature>
<sequence length="288" mass="32883">MIGEVKEVDLQTNSDGYGRFLRIRVKVQAKEPLQQSIRVDLLGSRKVTTMLLRYERLLDFCFQCSHLGHVMGECTDMVAKGHELSDAKRTLAVWIRAVSPPKQIYKGSGRGDNRSFGDYNLAYRDNRRTQENWRGRMIQNKDPASGDRKRAEEALVWVRDTMEELECMESNKHVNHVIVGSVSGELEINGLTVSLRCPLDPWKQGYWPLKTHAQPQVVKAIEQQSLGRWKWVGHDDISDKLGLNLGAKLGKRKTYDLKAQDGSAYTNVCEEHEKFKTSRNTLEGSEVH</sequence>
<evidence type="ECO:0000313" key="3">
    <source>
        <dbReference type="Proteomes" id="UP001281410"/>
    </source>
</evidence>
<accession>A0AAE0AXJ3</accession>
<dbReference type="InterPro" id="IPR025836">
    <property type="entry name" value="Zn_knuckle_CX2CX4HX4C"/>
</dbReference>
<dbReference type="PANTHER" id="PTHR31286">
    <property type="entry name" value="GLYCINE-RICH CELL WALL STRUCTURAL PROTEIN 1.8-LIKE"/>
    <property type="match status" value="1"/>
</dbReference>
<dbReference type="EMBL" id="JANJYJ010000002">
    <property type="protein sequence ID" value="KAK3226138.1"/>
    <property type="molecule type" value="Genomic_DNA"/>
</dbReference>
<dbReference type="Pfam" id="PF14392">
    <property type="entry name" value="zf-CCHC_4"/>
    <property type="match status" value="1"/>
</dbReference>
<comment type="caution">
    <text evidence="2">The sequence shown here is derived from an EMBL/GenBank/DDBJ whole genome shotgun (WGS) entry which is preliminary data.</text>
</comment>
<reference evidence="2" key="1">
    <citation type="journal article" date="2023" name="Plant J.">
        <title>Genome sequences and population genomics provide insights into the demographic history, inbreeding, and mutation load of two 'living fossil' tree species of Dipteronia.</title>
        <authorList>
            <person name="Feng Y."/>
            <person name="Comes H.P."/>
            <person name="Chen J."/>
            <person name="Zhu S."/>
            <person name="Lu R."/>
            <person name="Zhang X."/>
            <person name="Li P."/>
            <person name="Qiu J."/>
            <person name="Olsen K.M."/>
            <person name="Qiu Y."/>
        </authorList>
    </citation>
    <scope>NUCLEOTIDE SEQUENCE</scope>
    <source>
        <strain evidence="2">NBL</strain>
    </source>
</reference>
<dbReference type="InterPro" id="IPR040256">
    <property type="entry name" value="At4g02000-like"/>
</dbReference>
<protein>
    <recommendedName>
        <fullName evidence="1">Zinc knuckle CX2CX4HX4C domain-containing protein</fullName>
    </recommendedName>
</protein>
<gene>
    <name evidence="2" type="ORF">Dsin_006000</name>
</gene>
<dbReference type="AlphaFoldDB" id="A0AAE0AXJ3"/>
<evidence type="ECO:0000259" key="1">
    <source>
        <dbReference type="Pfam" id="PF14392"/>
    </source>
</evidence>
<dbReference type="PANTHER" id="PTHR31286:SF167">
    <property type="entry name" value="OS09G0268800 PROTEIN"/>
    <property type="match status" value="1"/>
</dbReference>
<proteinExistence type="predicted"/>
<name>A0AAE0AXJ3_9ROSI</name>
<keyword evidence="3" id="KW-1185">Reference proteome</keyword>